<dbReference type="Pfam" id="PF00866">
    <property type="entry name" value="Ring_hydroxyl_B"/>
    <property type="match status" value="1"/>
</dbReference>
<evidence type="ECO:0000313" key="2">
    <source>
        <dbReference type="EMBL" id="CUV02799.1"/>
    </source>
</evidence>
<keyword evidence="1 2" id="KW-0560">Oxidoreductase</keyword>
<keyword evidence="2" id="KW-0223">Dioxygenase</keyword>
<sequence>MTTTESSIAHLLLKEEVQDFLYEEAEALDERNFEDWLDMLADDIRYWMPMRRNVKANELDREFTREGQDINWFDEGKETLERRVMQIRTGVHWAEEPLSRICHFVTNVQLLNATPSASDPTEVSVKCRFLIYRNRVQTETDFLIGKREDTLRKVNGAWKVAERKIILDQNVLLAKNLTFFF</sequence>
<dbReference type="PANTHER" id="PTHR41534:SF2">
    <property type="entry name" value="3-PHENYLPROPIONATE_CINNAMIC ACID DIOXYGENASE SUBUNIT BETA"/>
    <property type="match status" value="1"/>
</dbReference>
<name>A0A160V9U8_9ZZZZ</name>
<dbReference type="GO" id="GO:0051213">
    <property type="term" value="F:dioxygenase activity"/>
    <property type="evidence" value="ECO:0007669"/>
    <property type="project" value="UniProtKB-KW"/>
</dbReference>
<dbReference type="GO" id="GO:0019380">
    <property type="term" value="P:3-phenylpropionate catabolic process"/>
    <property type="evidence" value="ECO:0007669"/>
    <property type="project" value="TreeGrafter"/>
</dbReference>
<reference evidence="2" key="1">
    <citation type="submission" date="2015-10" db="EMBL/GenBank/DDBJ databases">
        <authorList>
            <person name="Gilbert D.G."/>
        </authorList>
    </citation>
    <scope>NUCLEOTIDE SEQUENCE</scope>
</reference>
<dbReference type="CDD" id="cd00667">
    <property type="entry name" value="ring_hydroxylating_dioxygenases_beta"/>
    <property type="match status" value="1"/>
</dbReference>
<dbReference type="AlphaFoldDB" id="A0A160V9U8"/>
<dbReference type="EMBL" id="FAXA01000315">
    <property type="protein sequence ID" value="CUV02799.1"/>
    <property type="molecule type" value="Genomic_DNA"/>
</dbReference>
<protein>
    <submittedName>
        <fullName evidence="2">3-phenylpropionate dioxygenase beta subunit</fullName>
        <ecNumber evidence="2">1.14.1.-</ecNumber>
    </submittedName>
</protein>
<evidence type="ECO:0000256" key="1">
    <source>
        <dbReference type="ARBA" id="ARBA00023002"/>
    </source>
</evidence>
<dbReference type="InterPro" id="IPR000391">
    <property type="entry name" value="Rng_hydr_dOase-bsu"/>
</dbReference>
<dbReference type="PANTHER" id="PTHR41534">
    <property type="entry name" value="BLR3401 PROTEIN"/>
    <property type="match status" value="1"/>
</dbReference>
<gene>
    <name evidence="2" type="ORF">MGWOODY_Clf1184</name>
</gene>
<dbReference type="InterPro" id="IPR032710">
    <property type="entry name" value="NTF2-like_dom_sf"/>
</dbReference>
<dbReference type="EC" id="1.14.1.-" evidence="2"/>
<dbReference type="Gene3D" id="3.10.450.50">
    <property type="match status" value="1"/>
</dbReference>
<organism evidence="2">
    <name type="scientific">hydrothermal vent metagenome</name>
    <dbReference type="NCBI Taxonomy" id="652676"/>
    <lineage>
        <taxon>unclassified sequences</taxon>
        <taxon>metagenomes</taxon>
        <taxon>ecological metagenomes</taxon>
    </lineage>
</organism>
<dbReference type="SUPFAM" id="SSF54427">
    <property type="entry name" value="NTF2-like"/>
    <property type="match status" value="1"/>
</dbReference>
<accession>A0A160V9U8</accession>
<dbReference type="NCBIfam" id="NF007479">
    <property type="entry name" value="PRK10069.1"/>
    <property type="match status" value="1"/>
</dbReference>
<proteinExistence type="predicted"/>